<name>A0ABR6BKA3_9PSEU</name>
<evidence type="ECO:0000313" key="1">
    <source>
        <dbReference type="EMBL" id="MBA8927328.1"/>
    </source>
</evidence>
<dbReference type="Proteomes" id="UP000517916">
    <property type="component" value="Unassembled WGS sequence"/>
</dbReference>
<sequence length="69" mass="7794">METIRVLLSGGPVDSQEIDAVQHVDNLDHVLKFHRGNGYEHFRYTGVNRQLGEGSVPLYGWTGRTRIAE</sequence>
<dbReference type="RefSeq" id="WP_025355499.1">
    <property type="nucleotide sequence ID" value="NZ_BAAABQ010000057.1"/>
</dbReference>
<dbReference type="InterPro" id="IPR046030">
    <property type="entry name" value="DUF5988"/>
</dbReference>
<evidence type="ECO:0000313" key="2">
    <source>
        <dbReference type="Proteomes" id="UP000517916"/>
    </source>
</evidence>
<organism evidence="1 2">
    <name type="scientific">Kutzneria viridogrisea</name>
    <dbReference type="NCBI Taxonomy" id="47990"/>
    <lineage>
        <taxon>Bacteria</taxon>
        <taxon>Bacillati</taxon>
        <taxon>Actinomycetota</taxon>
        <taxon>Actinomycetes</taxon>
        <taxon>Pseudonocardiales</taxon>
        <taxon>Pseudonocardiaceae</taxon>
        <taxon>Kutzneria</taxon>
    </lineage>
</organism>
<protein>
    <submittedName>
        <fullName evidence="1">Phage-related protein</fullName>
    </submittedName>
</protein>
<accession>A0ABR6BKA3</accession>
<comment type="caution">
    <text evidence="1">The sequence shown here is derived from an EMBL/GenBank/DDBJ whole genome shotgun (WGS) entry which is preliminary data.</text>
</comment>
<gene>
    <name evidence="1" type="ORF">BC739_004534</name>
</gene>
<keyword evidence="2" id="KW-1185">Reference proteome</keyword>
<dbReference type="Pfam" id="PF19450">
    <property type="entry name" value="DUF5988"/>
    <property type="match status" value="1"/>
</dbReference>
<dbReference type="EMBL" id="JACJID010000003">
    <property type="protein sequence ID" value="MBA8927328.1"/>
    <property type="molecule type" value="Genomic_DNA"/>
</dbReference>
<reference evidence="1 2" key="1">
    <citation type="submission" date="2020-08" db="EMBL/GenBank/DDBJ databases">
        <title>Genomic Encyclopedia of Archaeal and Bacterial Type Strains, Phase II (KMG-II): from individual species to whole genera.</title>
        <authorList>
            <person name="Goeker M."/>
        </authorList>
    </citation>
    <scope>NUCLEOTIDE SEQUENCE [LARGE SCALE GENOMIC DNA]</scope>
    <source>
        <strain evidence="1 2">DSM 43850</strain>
    </source>
</reference>
<proteinExistence type="predicted"/>